<organism evidence="8 9">
    <name type="scientific">Nocardioides soli</name>
    <dbReference type="NCBI Taxonomy" id="1036020"/>
    <lineage>
        <taxon>Bacteria</taxon>
        <taxon>Bacillati</taxon>
        <taxon>Actinomycetota</taxon>
        <taxon>Actinomycetes</taxon>
        <taxon>Propionibacteriales</taxon>
        <taxon>Nocardioidaceae</taxon>
        <taxon>Nocardioides</taxon>
    </lineage>
</organism>
<dbReference type="Pfam" id="PF04542">
    <property type="entry name" value="Sigma70_r2"/>
    <property type="match status" value="1"/>
</dbReference>
<keyword evidence="5" id="KW-0804">Transcription</keyword>
<keyword evidence="4" id="KW-0238">DNA-binding</keyword>
<dbReference type="Gene3D" id="1.10.1740.10">
    <property type="match status" value="1"/>
</dbReference>
<evidence type="ECO:0000256" key="5">
    <source>
        <dbReference type="ARBA" id="ARBA00023163"/>
    </source>
</evidence>
<dbReference type="GO" id="GO:0006352">
    <property type="term" value="P:DNA-templated transcription initiation"/>
    <property type="evidence" value="ECO:0007669"/>
    <property type="project" value="InterPro"/>
</dbReference>
<dbReference type="GO" id="GO:0016987">
    <property type="term" value="F:sigma factor activity"/>
    <property type="evidence" value="ECO:0007669"/>
    <property type="project" value="UniProtKB-KW"/>
</dbReference>
<dbReference type="InterPro" id="IPR039425">
    <property type="entry name" value="RNA_pol_sigma-70-like"/>
</dbReference>
<dbReference type="InterPro" id="IPR013324">
    <property type="entry name" value="RNA_pol_sigma_r3/r4-like"/>
</dbReference>
<dbReference type="InterPro" id="IPR014325">
    <property type="entry name" value="RNA_pol_sigma-E_actinobac"/>
</dbReference>
<dbReference type="PANTHER" id="PTHR43133:SF50">
    <property type="entry name" value="ECF RNA POLYMERASE SIGMA FACTOR SIGM"/>
    <property type="match status" value="1"/>
</dbReference>
<evidence type="ECO:0000256" key="4">
    <source>
        <dbReference type="ARBA" id="ARBA00023125"/>
    </source>
</evidence>
<evidence type="ECO:0000256" key="3">
    <source>
        <dbReference type="ARBA" id="ARBA00023082"/>
    </source>
</evidence>
<proteinExistence type="inferred from homology"/>
<dbReference type="RefSeq" id="WP_343057682.1">
    <property type="nucleotide sequence ID" value="NZ_JACHWR010000001.1"/>
</dbReference>
<evidence type="ECO:0000313" key="8">
    <source>
        <dbReference type="EMBL" id="MBB3040668.1"/>
    </source>
</evidence>
<dbReference type="AlphaFoldDB" id="A0A7W4YZF2"/>
<gene>
    <name evidence="8" type="ORF">FHU40_000469</name>
</gene>
<dbReference type="SUPFAM" id="SSF88659">
    <property type="entry name" value="Sigma3 and sigma4 domains of RNA polymerase sigma factors"/>
    <property type="match status" value="1"/>
</dbReference>
<dbReference type="Pfam" id="PF08281">
    <property type="entry name" value="Sigma70_r4_2"/>
    <property type="match status" value="1"/>
</dbReference>
<name>A0A7W4YZF2_9ACTN</name>
<dbReference type="Gene3D" id="1.10.10.10">
    <property type="entry name" value="Winged helix-like DNA-binding domain superfamily/Winged helix DNA-binding domain"/>
    <property type="match status" value="1"/>
</dbReference>
<sequence length="179" mass="19754">MRDDERSTRRATEFVAFTHAHRADLVRTAALLCAGDEAFAEDVVQTTLTRLYLSWPRVRRADSPLAYARRSLTHVFIDEARRAHRRRETTMAEPADALGTEPAAADADPALREAMLAALASLGPRQRAVVVLRHWHDLDVAETARVLGCSTGTVKSQNARALAHLRTHLGALDPTLEVS</sequence>
<evidence type="ECO:0000259" key="6">
    <source>
        <dbReference type="Pfam" id="PF04542"/>
    </source>
</evidence>
<dbReference type="NCBIfam" id="TIGR02983">
    <property type="entry name" value="SigE-fam_strep"/>
    <property type="match status" value="1"/>
</dbReference>
<dbReference type="GO" id="GO:0003677">
    <property type="term" value="F:DNA binding"/>
    <property type="evidence" value="ECO:0007669"/>
    <property type="project" value="UniProtKB-KW"/>
</dbReference>
<evidence type="ECO:0000313" key="9">
    <source>
        <dbReference type="Proteomes" id="UP000589626"/>
    </source>
</evidence>
<dbReference type="CDD" id="cd06171">
    <property type="entry name" value="Sigma70_r4"/>
    <property type="match status" value="1"/>
</dbReference>
<feature type="domain" description="RNA polymerase sigma factor 70 region 4 type 2" evidence="7">
    <location>
        <begin position="113"/>
        <end position="165"/>
    </location>
</feature>
<feature type="domain" description="RNA polymerase sigma-70 region 2" evidence="6">
    <location>
        <begin position="21"/>
        <end position="85"/>
    </location>
</feature>
<comment type="similarity">
    <text evidence="1">Belongs to the sigma-70 factor family. ECF subfamily.</text>
</comment>
<comment type="caution">
    <text evidence="8">The sequence shown here is derived from an EMBL/GenBank/DDBJ whole genome shotgun (WGS) entry which is preliminary data.</text>
</comment>
<dbReference type="PANTHER" id="PTHR43133">
    <property type="entry name" value="RNA POLYMERASE ECF-TYPE SIGMA FACTO"/>
    <property type="match status" value="1"/>
</dbReference>
<evidence type="ECO:0000256" key="2">
    <source>
        <dbReference type="ARBA" id="ARBA00023015"/>
    </source>
</evidence>
<evidence type="ECO:0000259" key="7">
    <source>
        <dbReference type="Pfam" id="PF08281"/>
    </source>
</evidence>
<keyword evidence="3" id="KW-0731">Sigma factor</keyword>
<dbReference type="EMBL" id="JACHWR010000001">
    <property type="protein sequence ID" value="MBB3040668.1"/>
    <property type="molecule type" value="Genomic_DNA"/>
</dbReference>
<keyword evidence="2" id="KW-0805">Transcription regulation</keyword>
<dbReference type="Proteomes" id="UP000589626">
    <property type="component" value="Unassembled WGS sequence"/>
</dbReference>
<dbReference type="InterPro" id="IPR007627">
    <property type="entry name" value="RNA_pol_sigma70_r2"/>
</dbReference>
<dbReference type="NCBIfam" id="TIGR02937">
    <property type="entry name" value="sigma70-ECF"/>
    <property type="match status" value="1"/>
</dbReference>
<dbReference type="InterPro" id="IPR036388">
    <property type="entry name" value="WH-like_DNA-bd_sf"/>
</dbReference>
<dbReference type="InterPro" id="IPR013249">
    <property type="entry name" value="RNA_pol_sigma70_r4_t2"/>
</dbReference>
<protein>
    <submittedName>
        <fullName evidence="8">RNA polymerase sigma-70 factor (Sigma-E family)</fullName>
    </submittedName>
</protein>
<dbReference type="InterPro" id="IPR013325">
    <property type="entry name" value="RNA_pol_sigma_r2"/>
</dbReference>
<evidence type="ECO:0000256" key="1">
    <source>
        <dbReference type="ARBA" id="ARBA00010641"/>
    </source>
</evidence>
<dbReference type="SUPFAM" id="SSF88946">
    <property type="entry name" value="Sigma2 domain of RNA polymerase sigma factors"/>
    <property type="match status" value="1"/>
</dbReference>
<dbReference type="InterPro" id="IPR014284">
    <property type="entry name" value="RNA_pol_sigma-70_dom"/>
</dbReference>
<accession>A0A7W4YZF2</accession>
<keyword evidence="9" id="KW-1185">Reference proteome</keyword>
<reference evidence="8 9" key="1">
    <citation type="submission" date="2020-08" db="EMBL/GenBank/DDBJ databases">
        <title>Sequencing the genomes of 1000 actinobacteria strains.</title>
        <authorList>
            <person name="Klenk H.-P."/>
        </authorList>
    </citation>
    <scope>NUCLEOTIDE SEQUENCE [LARGE SCALE GENOMIC DNA]</scope>
    <source>
        <strain evidence="8 9">DSM 105498</strain>
    </source>
</reference>